<dbReference type="InterPro" id="IPR025110">
    <property type="entry name" value="AMP-bd_C"/>
</dbReference>
<sequence length="565" mass="61384">MIYQSPFPAPPTPRDVSISQFLVRTNPDDVPADKPTICDFENPSHKLTYGELRTRAAQGAATLRTAHGMKEGDVVCLFGHNSVNWMLLCHCVLWGGGCFAAINALATPYELLHYFSIAKPSIIAVDAALLPKVQKALADAPKTPSRVAPRIIVIEDGQHGQLPAPLAALPKFPRDFIRFQHQSVAAYDLGGRDNSTVMAGMCFSSGTSGKPKGVMLSHHTLIAQLLSSRATNPFINNAHVNEVFYPPFGHIYGMVACVLFSAWVGHYVVAMKRFDFLPYLQRCADIRASVLRLVPATATRMTKDPAVRALDLTSVRTVMVAGAALSSDTVRTLQRDLLDPQAVVLNGYGMTEVTIAMLRETQSHRAGSLGRVAAGTEMRIVDDAFEDVPHGTDGQCLVRGPTMFMGYKDNVAETEGSFYTDPATGDRWFCTGDVVQMDDDGFLWMTGRKKELIKFRGNQVPPAELEAVLLEHPLVTDAGVCGVFDKALDTEVPVGAVTLAPSVAAADRPAVLKEVRAFMDDRVSPYKKLRGGLFHLDVLPKGTTGKLQRRDILAALAAVQDKAKL</sequence>
<comment type="caution">
    <text evidence="5">The sequence shown here is derived from an EMBL/GenBank/DDBJ whole genome shotgun (WGS) entry which is preliminary data.</text>
</comment>
<dbReference type="AlphaFoldDB" id="A0A0C2J110"/>
<keyword evidence="5" id="KW-0560">Oxidoreductase</keyword>
<evidence type="ECO:0000313" key="5">
    <source>
        <dbReference type="EMBL" id="KIH90822.1"/>
    </source>
</evidence>
<dbReference type="Gene3D" id="3.30.300.30">
    <property type="match status" value="1"/>
</dbReference>
<dbReference type="PANTHER" id="PTHR24096">
    <property type="entry name" value="LONG-CHAIN-FATTY-ACID--COA LIGASE"/>
    <property type="match status" value="1"/>
</dbReference>
<evidence type="ECO:0000259" key="4">
    <source>
        <dbReference type="Pfam" id="PF13193"/>
    </source>
</evidence>
<keyword evidence="2" id="KW-0436">Ligase</keyword>
<dbReference type="Pfam" id="PF13193">
    <property type="entry name" value="AMP-binding_C"/>
    <property type="match status" value="1"/>
</dbReference>
<dbReference type="HOGENOM" id="CLU_000022_59_2_1"/>
<dbReference type="InterPro" id="IPR042099">
    <property type="entry name" value="ANL_N_sf"/>
</dbReference>
<feature type="domain" description="AMP-binding enzyme C-terminal" evidence="4">
    <location>
        <begin position="464"/>
        <end position="546"/>
    </location>
</feature>
<proteinExistence type="inferred from homology"/>
<dbReference type="Proteomes" id="UP000031575">
    <property type="component" value="Unassembled WGS sequence"/>
</dbReference>
<dbReference type="OrthoDB" id="1898221at2759"/>
<dbReference type="EMBL" id="AWTV01000008">
    <property type="protein sequence ID" value="KIH90822.1"/>
    <property type="molecule type" value="Genomic_DNA"/>
</dbReference>
<dbReference type="GO" id="GO:0016405">
    <property type="term" value="F:CoA-ligase activity"/>
    <property type="evidence" value="ECO:0007669"/>
    <property type="project" value="TreeGrafter"/>
</dbReference>
<dbReference type="SUPFAM" id="SSF56801">
    <property type="entry name" value="Acetyl-CoA synthetase-like"/>
    <property type="match status" value="1"/>
</dbReference>
<comment type="similarity">
    <text evidence="1">Belongs to the ATP-dependent AMP-binding enzyme family.</text>
</comment>
<dbReference type="GeneID" id="63673703"/>
<gene>
    <name evidence="5" type="ORF">SPBR_00463</name>
</gene>
<dbReference type="Gene3D" id="3.40.50.12780">
    <property type="entry name" value="N-terminal domain of ligase-like"/>
    <property type="match status" value="1"/>
</dbReference>
<reference evidence="5 6" key="1">
    <citation type="journal article" date="2014" name="BMC Genomics">
        <title>Comparative genomics of the major fungal agents of human and animal Sporotrichosis: Sporothrix schenckii and Sporothrix brasiliensis.</title>
        <authorList>
            <person name="Teixeira M.M."/>
            <person name="de Almeida L.G."/>
            <person name="Kubitschek-Barreira P."/>
            <person name="Alves F.L."/>
            <person name="Kioshima E.S."/>
            <person name="Abadio A.K."/>
            <person name="Fernandes L."/>
            <person name="Derengowski L.S."/>
            <person name="Ferreira K.S."/>
            <person name="Souza R.C."/>
            <person name="Ruiz J.C."/>
            <person name="de Andrade N.C."/>
            <person name="Paes H.C."/>
            <person name="Nicola A.M."/>
            <person name="Albuquerque P."/>
            <person name="Gerber A.L."/>
            <person name="Martins V.P."/>
            <person name="Peconick L.D."/>
            <person name="Neto A.V."/>
            <person name="Chaucanez C.B."/>
            <person name="Silva P.A."/>
            <person name="Cunha O.L."/>
            <person name="de Oliveira F.F."/>
            <person name="dos Santos T.C."/>
            <person name="Barros A.L."/>
            <person name="Soares M.A."/>
            <person name="de Oliveira L.M."/>
            <person name="Marini M.M."/>
            <person name="Villalobos-Duno H."/>
            <person name="Cunha M.M."/>
            <person name="de Hoog S."/>
            <person name="da Silveira J.F."/>
            <person name="Henrissat B."/>
            <person name="Nino-Vega G.A."/>
            <person name="Cisalpino P.S."/>
            <person name="Mora-Montes H.M."/>
            <person name="Almeida S.R."/>
            <person name="Stajich J.E."/>
            <person name="Lopes-Bezerra L.M."/>
            <person name="Vasconcelos A.T."/>
            <person name="Felipe M.S."/>
        </authorList>
    </citation>
    <scope>NUCLEOTIDE SEQUENCE [LARGE SCALE GENOMIC DNA]</scope>
    <source>
        <strain evidence="5 6">5110</strain>
    </source>
</reference>
<dbReference type="GO" id="GO:0004497">
    <property type="term" value="F:monooxygenase activity"/>
    <property type="evidence" value="ECO:0007669"/>
    <property type="project" value="UniProtKB-KW"/>
</dbReference>
<dbReference type="PANTHER" id="PTHR24096:SF149">
    <property type="entry name" value="AMP-BINDING DOMAIN-CONTAINING PROTEIN-RELATED"/>
    <property type="match status" value="1"/>
</dbReference>
<name>A0A0C2J110_9PEZI</name>
<dbReference type="InterPro" id="IPR020845">
    <property type="entry name" value="AMP-binding_CS"/>
</dbReference>
<dbReference type="VEuPathDB" id="FungiDB:SPBR_00463"/>
<dbReference type="Pfam" id="PF00501">
    <property type="entry name" value="AMP-binding"/>
    <property type="match status" value="1"/>
</dbReference>
<evidence type="ECO:0000256" key="2">
    <source>
        <dbReference type="ARBA" id="ARBA00022598"/>
    </source>
</evidence>
<dbReference type="PROSITE" id="PS00455">
    <property type="entry name" value="AMP_BINDING"/>
    <property type="match status" value="1"/>
</dbReference>
<dbReference type="InterPro" id="IPR000873">
    <property type="entry name" value="AMP-dep_synth/lig_dom"/>
</dbReference>
<evidence type="ECO:0000256" key="1">
    <source>
        <dbReference type="ARBA" id="ARBA00006432"/>
    </source>
</evidence>
<dbReference type="RefSeq" id="XP_040618832.1">
    <property type="nucleotide sequence ID" value="XM_040758782.1"/>
</dbReference>
<evidence type="ECO:0000259" key="3">
    <source>
        <dbReference type="Pfam" id="PF00501"/>
    </source>
</evidence>
<dbReference type="InterPro" id="IPR045851">
    <property type="entry name" value="AMP-bd_C_sf"/>
</dbReference>
<evidence type="ECO:0000313" key="6">
    <source>
        <dbReference type="Proteomes" id="UP000031575"/>
    </source>
</evidence>
<feature type="domain" description="AMP-dependent synthetase/ligase" evidence="3">
    <location>
        <begin position="31"/>
        <end position="407"/>
    </location>
</feature>
<keyword evidence="6" id="KW-1185">Reference proteome</keyword>
<keyword evidence="5" id="KW-0503">Monooxygenase</keyword>
<organism evidence="5 6">
    <name type="scientific">Sporothrix brasiliensis 5110</name>
    <dbReference type="NCBI Taxonomy" id="1398154"/>
    <lineage>
        <taxon>Eukaryota</taxon>
        <taxon>Fungi</taxon>
        <taxon>Dikarya</taxon>
        <taxon>Ascomycota</taxon>
        <taxon>Pezizomycotina</taxon>
        <taxon>Sordariomycetes</taxon>
        <taxon>Sordariomycetidae</taxon>
        <taxon>Ophiostomatales</taxon>
        <taxon>Ophiostomataceae</taxon>
        <taxon>Sporothrix</taxon>
    </lineage>
</organism>
<protein>
    <submittedName>
        <fullName evidence="5">Luciferin 4-monooxygenase</fullName>
    </submittedName>
</protein>
<accession>A0A0C2J110</accession>